<keyword evidence="3" id="KW-0255">Endonuclease</keyword>
<dbReference type="Pfam" id="PF08340">
    <property type="entry name" value="YicC-like_C"/>
    <property type="match status" value="1"/>
</dbReference>
<dbReference type="InterPro" id="IPR005229">
    <property type="entry name" value="YicC/YloC-like"/>
</dbReference>
<keyword evidence="9" id="KW-1185">Reference proteome</keyword>
<evidence type="ECO:0000256" key="5">
    <source>
        <dbReference type="ARBA" id="ARBA00035648"/>
    </source>
</evidence>
<evidence type="ECO:0000313" key="8">
    <source>
        <dbReference type="EMBL" id="AQT42353.1"/>
    </source>
</evidence>
<dbReference type="NCBIfam" id="TIGR00255">
    <property type="entry name" value="YicC/YloC family endoribonuclease"/>
    <property type="match status" value="1"/>
</dbReference>
<evidence type="ECO:0000256" key="4">
    <source>
        <dbReference type="ARBA" id="ARBA00022801"/>
    </source>
</evidence>
<evidence type="ECO:0000259" key="7">
    <source>
        <dbReference type="Pfam" id="PF08340"/>
    </source>
</evidence>
<name>A0A1U9MAK1_9HYPH</name>
<dbReference type="InterPro" id="IPR013551">
    <property type="entry name" value="YicC-like_C"/>
</dbReference>
<keyword evidence="4" id="KW-0378">Hydrolase</keyword>
<feature type="domain" description="Endoribonuclease YicC-like C-terminal" evidence="7">
    <location>
        <begin position="180"/>
        <end position="293"/>
    </location>
</feature>
<accession>A0A1U9MAK1</accession>
<comment type="similarity">
    <text evidence="5">Belongs to the YicC/YloC family.</text>
</comment>
<dbReference type="GO" id="GO:0016787">
    <property type="term" value="F:hydrolase activity"/>
    <property type="evidence" value="ECO:0007669"/>
    <property type="project" value="UniProtKB-KW"/>
</dbReference>
<evidence type="ECO:0000256" key="3">
    <source>
        <dbReference type="ARBA" id="ARBA00022759"/>
    </source>
</evidence>
<dbReference type="AlphaFoldDB" id="A0A1U9MAK1"/>
<dbReference type="Proteomes" id="UP000189660">
    <property type="component" value="Chromosome"/>
</dbReference>
<reference evidence="8 9" key="1">
    <citation type="submission" date="2016-11" db="EMBL/GenBank/DDBJ databases">
        <title>Comparative genomics of Bartonella apis.</title>
        <authorList>
            <person name="Engel P."/>
        </authorList>
    </citation>
    <scope>NUCLEOTIDE SEQUENCE [LARGE SCALE GENOMIC DNA]</scope>
    <source>
        <strain evidence="8 9">BBC0178</strain>
    </source>
</reference>
<organism evidence="8 9">
    <name type="scientific">Bartonella apihabitans</name>
    <dbReference type="NCBI Taxonomy" id="2750929"/>
    <lineage>
        <taxon>Bacteria</taxon>
        <taxon>Pseudomonadati</taxon>
        <taxon>Pseudomonadota</taxon>
        <taxon>Alphaproteobacteria</taxon>
        <taxon>Hyphomicrobiales</taxon>
        <taxon>Bartonellaceae</taxon>
        <taxon>Bartonella</taxon>
    </lineage>
</organism>
<dbReference type="EMBL" id="CP015820">
    <property type="protein sequence ID" value="AQT42353.1"/>
    <property type="molecule type" value="Genomic_DNA"/>
</dbReference>
<evidence type="ECO:0000256" key="1">
    <source>
        <dbReference type="ARBA" id="ARBA00001968"/>
    </source>
</evidence>
<dbReference type="InterPro" id="IPR013527">
    <property type="entry name" value="YicC-like_N"/>
</dbReference>
<proteinExistence type="inferred from homology"/>
<keyword evidence="2" id="KW-0540">Nuclease</keyword>
<comment type="cofactor">
    <cofactor evidence="1">
        <name>a divalent metal cation</name>
        <dbReference type="ChEBI" id="CHEBI:60240"/>
    </cofactor>
</comment>
<dbReference type="KEGG" id="bapa:BBC0178_008630"/>
<evidence type="ECO:0000259" key="6">
    <source>
        <dbReference type="Pfam" id="PF03755"/>
    </source>
</evidence>
<dbReference type="PANTHER" id="PTHR30636">
    <property type="entry name" value="UPF0701 PROTEIN YICC"/>
    <property type="match status" value="1"/>
</dbReference>
<evidence type="ECO:0000313" key="9">
    <source>
        <dbReference type="Proteomes" id="UP000189660"/>
    </source>
</evidence>
<gene>
    <name evidence="8" type="ORF">BBC0178_008630</name>
</gene>
<dbReference type="Pfam" id="PF03755">
    <property type="entry name" value="YicC-like_N"/>
    <property type="match status" value="1"/>
</dbReference>
<protein>
    <submittedName>
        <fullName evidence="8">TIGR00255 family protein</fullName>
    </submittedName>
</protein>
<feature type="domain" description="Endoribonuclease YicC-like N-terminal" evidence="6">
    <location>
        <begin position="1"/>
        <end position="156"/>
    </location>
</feature>
<evidence type="ECO:0000256" key="2">
    <source>
        <dbReference type="ARBA" id="ARBA00022722"/>
    </source>
</evidence>
<dbReference type="PANTHER" id="PTHR30636:SF3">
    <property type="entry name" value="UPF0701 PROTEIN YICC"/>
    <property type="match status" value="1"/>
</dbReference>
<dbReference type="GO" id="GO:0004521">
    <property type="term" value="F:RNA endonuclease activity"/>
    <property type="evidence" value="ECO:0007669"/>
    <property type="project" value="InterPro"/>
</dbReference>
<sequence>MQSMTGFARTTKSAGNANIVWETRSVNGRNLDLRFRSTIAIDTVEYELRKKAGEVFSRGNITCSLNVTFETGDNHPVINQDYLDWILKLSAGLEKVHGIQKPTIDGLLGLKGVLEYGTPTDETLENDVLKTAIIETYENALQELRSAREHEGNSLKNILSGQVDKIENLVSKARNDPCRSQEAIKERLKTLVESLIVTSDKLDPQRLETEAVLIATKVDVQEELDRLDEHVKAARYLLALDEPVGRRLDFLAQEFNREANTLCSKAHTASLSAAGLSLKTVIDQFREQLQNVE</sequence>